<dbReference type="PANTHER" id="PTHR45138">
    <property type="entry name" value="REGULATORY COMPONENTS OF SENSORY TRANSDUCTION SYSTEM"/>
    <property type="match status" value="1"/>
</dbReference>
<dbReference type="SMART" id="SM00267">
    <property type="entry name" value="GGDEF"/>
    <property type="match status" value="1"/>
</dbReference>
<feature type="transmembrane region" description="Helical" evidence="4">
    <location>
        <begin position="58"/>
        <end position="76"/>
    </location>
</feature>
<evidence type="ECO:0000313" key="7">
    <source>
        <dbReference type="EMBL" id="GHB18082.1"/>
    </source>
</evidence>
<dbReference type="PANTHER" id="PTHR45138:SF9">
    <property type="entry name" value="DIGUANYLATE CYCLASE DGCM-RELATED"/>
    <property type="match status" value="1"/>
</dbReference>
<dbReference type="InterPro" id="IPR043128">
    <property type="entry name" value="Rev_trsase/Diguanyl_cyclase"/>
</dbReference>
<organism evidence="7 8">
    <name type="scientific">Salinicola rhizosphaerae</name>
    <dbReference type="NCBI Taxonomy" id="1443141"/>
    <lineage>
        <taxon>Bacteria</taxon>
        <taxon>Pseudomonadati</taxon>
        <taxon>Pseudomonadota</taxon>
        <taxon>Gammaproteobacteria</taxon>
        <taxon>Oceanospirillales</taxon>
        <taxon>Halomonadaceae</taxon>
        <taxon>Salinicola</taxon>
    </lineage>
</organism>
<dbReference type="Pfam" id="PF03924">
    <property type="entry name" value="CHASE"/>
    <property type="match status" value="1"/>
</dbReference>
<evidence type="ECO:0000259" key="6">
    <source>
        <dbReference type="PROSITE" id="PS50887"/>
    </source>
</evidence>
<dbReference type="InterPro" id="IPR000160">
    <property type="entry name" value="GGDEF_dom"/>
</dbReference>
<feature type="transmembrane region" description="Helical" evidence="4">
    <location>
        <begin position="124"/>
        <end position="142"/>
    </location>
</feature>
<reference evidence="8" key="1">
    <citation type="journal article" date="2019" name="Int. J. Syst. Evol. Microbiol.">
        <title>The Global Catalogue of Microorganisms (GCM) 10K type strain sequencing project: providing services to taxonomists for standard genome sequencing and annotation.</title>
        <authorList>
            <consortium name="The Broad Institute Genomics Platform"/>
            <consortium name="The Broad Institute Genome Sequencing Center for Infectious Disease"/>
            <person name="Wu L."/>
            <person name="Ma J."/>
        </authorList>
    </citation>
    <scope>NUCLEOTIDE SEQUENCE [LARGE SCALE GENOMIC DNA]</scope>
    <source>
        <strain evidence="8">KCTC 32998</strain>
    </source>
</reference>
<dbReference type="Proteomes" id="UP000646745">
    <property type="component" value="Unassembled WGS sequence"/>
</dbReference>
<dbReference type="EC" id="2.7.7.65" evidence="1"/>
<dbReference type="InterPro" id="IPR050469">
    <property type="entry name" value="Diguanylate_Cyclase"/>
</dbReference>
<keyword evidence="4" id="KW-0812">Transmembrane</keyword>
<feature type="transmembrane region" description="Helical" evidence="4">
    <location>
        <begin position="439"/>
        <end position="458"/>
    </location>
</feature>
<feature type="domain" description="GGDEF" evidence="6">
    <location>
        <begin position="518"/>
        <end position="651"/>
    </location>
</feature>
<evidence type="ECO:0000256" key="2">
    <source>
        <dbReference type="ARBA" id="ARBA00034247"/>
    </source>
</evidence>
<evidence type="ECO:0000256" key="4">
    <source>
        <dbReference type="SAM" id="Phobius"/>
    </source>
</evidence>
<accession>A0ABQ3DW42</accession>
<keyword evidence="3" id="KW-0175">Coiled coil</keyword>
<dbReference type="Gene3D" id="3.30.70.270">
    <property type="match status" value="1"/>
</dbReference>
<dbReference type="NCBIfam" id="TIGR00254">
    <property type="entry name" value="GGDEF"/>
    <property type="match status" value="1"/>
</dbReference>
<feature type="transmembrane region" description="Helical" evidence="4">
    <location>
        <begin position="96"/>
        <end position="117"/>
    </location>
</feature>
<dbReference type="PROSITE" id="PS50839">
    <property type="entry name" value="CHASE"/>
    <property type="match status" value="1"/>
</dbReference>
<name>A0ABQ3DW42_9GAMM</name>
<keyword evidence="4" id="KW-1133">Transmembrane helix</keyword>
<feature type="transmembrane region" description="Helical" evidence="4">
    <location>
        <begin position="190"/>
        <end position="208"/>
    </location>
</feature>
<keyword evidence="8" id="KW-1185">Reference proteome</keyword>
<evidence type="ECO:0000259" key="5">
    <source>
        <dbReference type="PROSITE" id="PS50839"/>
    </source>
</evidence>
<keyword evidence="4" id="KW-0472">Membrane</keyword>
<dbReference type="CDD" id="cd01949">
    <property type="entry name" value="GGDEF"/>
    <property type="match status" value="1"/>
</dbReference>
<proteinExistence type="predicted"/>
<protein>
    <recommendedName>
        <fullName evidence="1">diguanylate cyclase</fullName>
        <ecNumber evidence="1">2.7.7.65</ecNumber>
    </recommendedName>
</protein>
<dbReference type="SUPFAM" id="SSF55073">
    <property type="entry name" value="Nucleotide cyclase"/>
    <property type="match status" value="1"/>
</dbReference>
<dbReference type="Pfam" id="PF00990">
    <property type="entry name" value="GGDEF"/>
    <property type="match status" value="1"/>
</dbReference>
<comment type="catalytic activity">
    <reaction evidence="2">
        <text>2 GTP = 3',3'-c-di-GMP + 2 diphosphate</text>
        <dbReference type="Rhea" id="RHEA:24898"/>
        <dbReference type="ChEBI" id="CHEBI:33019"/>
        <dbReference type="ChEBI" id="CHEBI:37565"/>
        <dbReference type="ChEBI" id="CHEBI:58805"/>
        <dbReference type="EC" id="2.7.7.65"/>
    </reaction>
</comment>
<dbReference type="PROSITE" id="PS50887">
    <property type="entry name" value="GGDEF"/>
    <property type="match status" value="1"/>
</dbReference>
<dbReference type="EMBL" id="BMZI01000003">
    <property type="protein sequence ID" value="GHB18082.1"/>
    <property type="molecule type" value="Genomic_DNA"/>
</dbReference>
<feature type="coiled-coil region" evidence="3">
    <location>
        <begin position="458"/>
        <end position="495"/>
    </location>
</feature>
<feature type="domain" description="CHASE" evidence="5">
    <location>
        <begin position="285"/>
        <end position="376"/>
    </location>
</feature>
<feature type="transmembrane region" description="Helical" evidence="4">
    <location>
        <begin position="33"/>
        <end position="51"/>
    </location>
</feature>
<dbReference type="SMART" id="SM01079">
    <property type="entry name" value="CHASE"/>
    <property type="match status" value="1"/>
</dbReference>
<evidence type="ECO:0000256" key="1">
    <source>
        <dbReference type="ARBA" id="ARBA00012528"/>
    </source>
</evidence>
<comment type="caution">
    <text evidence="7">The sequence shown here is derived from an EMBL/GenBank/DDBJ whole genome shotgun (WGS) entry which is preliminary data.</text>
</comment>
<dbReference type="InterPro" id="IPR029787">
    <property type="entry name" value="Nucleotide_cyclase"/>
</dbReference>
<dbReference type="InterPro" id="IPR006189">
    <property type="entry name" value="CHASE_dom"/>
</dbReference>
<gene>
    <name evidence="7" type="ORF">GCM10009038_16360</name>
</gene>
<dbReference type="CDD" id="cd18773">
    <property type="entry name" value="PDC1_HK_sensor"/>
    <property type="match status" value="1"/>
</dbReference>
<feature type="transmembrane region" description="Helical" evidence="4">
    <location>
        <begin position="162"/>
        <end position="183"/>
    </location>
</feature>
<evidence type="ECO:0000256" key="3">
    <source>
        <dbReference type="SAM" id="Coils"/>
    </source>
</evidence>
<dbReference type="RefSeq" id="WP_189444167.1">
    <property type="nucleotide sequence ID" value="NZ_BMZI01000003.1"/>
</dbReference>
<evidence type="ECO:0000313" key="8">
    <source>
        <dbReference type="Proteomes" id="UP000646745"/>
    </source>
</evidence>
<sequence length="654" mass="73388">MPAVVPRSVLYLALPVLLFAAWAGGELDQRGILLPLVAVLWLGQLAADRGYRRASRWLLIPVGLATLAIAATYLLAENWLSVAALQHWLDRLPGYWPLFSARPPVLAVCVVFGLTLNVLLLSRLGLGSPMLLLLAALCLSWLTLRSLTPTPLNASSRVGEPLAVVTALWLLWLSQTLALLPVLRRYWQRILPPLTVGGLIALLAMISWHEQRESDNQRLYRLTVSDGDNIATLLASETAAHLKAMRRFTSFWNMLGHTPSRAEWEQQAKRYHDDFGYFRNIAYIDPQGTVIRVYPLRGNRSVLGINLYASGSPAQAALDRPLVYGIEGQTGIVDFLQGGRGVISYLPVRDTIDGTIRGAVGMVVSVDRLLNTLLAQSDNQNRAVTLSGNGQIYFHYGPLGSLADWHYQKMVALGTDETMLSVQPTLEWLLIQRERLPEVTLIFGLLLAYLLHMVLYIYRRLAQQHQLASQANDSLREEMDKRERLQREIEWLARHDELTQLPNRRQLLRWIDARQMQLPMALMICDIDHFKSVNDHFGHPEGDRYLKTLADRCRVPVEQAGGLFARYGGEEFVACLPTCSREQALAVAEALRKTVQESGLILFSGEPVTLSIGVSVTESPPLERDRLFQAADEALYRAKQRGRNRIVEANAHEK</sequence>